<dbReference type="GO" id="GO:0044010">
    <property type="term" value="P:single-species biofilm formation"/>
    <property type="evidence" value="ECO:0007669"/>
    <property type="project" value="TreeGrafter"/>
</dbReference>
<sequence>MKDTQVAQLLNELESALKAAKLWQPQAPSQAALLSSAPFCCDTLSFSQWLQFIFIEKMRLMIAAKVPLPTSMALLPMAEQSWSAQSEDYTVLLAIVAQLDNTICGVIS</sequence>
<dbReference type="PANTHER" id="PTHR39586:SF1">
    <property type="entry name" value="CYTOPLASMIC PROTEIN"/>
    <property type="match status" value="1"/>
</dbReference>
<dbReference type="InterPro" id="IPR023376">
    <property type="entry name" value="YqcC-like_dom"/>
</dbReference>
<keyword evidence="3" id="KW-1185">Reference proteome</keyword>
<name>A0A244CRP6_PSEDV</name>
<dbReference type="AlphaFoldDB" id="A0A244CRP6"/>
<dbReference type="InterPro" id="IPR007384">
    <property type="entry name" value="UCP006257"/>
</dbReference>
<dbReference type="Gene3D" id="1.20.1440.40">
    <property type="entry name" value="YqcC-like"/>
    <property type="match status" value="1"/>
</dbReference>
<dbReference type="PANTHER" id="PTHR39586">
    <property type="entry name" value="CYTOPLASMIC PROTEIN-RELATED"/>
    <property type="match status" value="1"/>
</dbReference>
<evidence type="ECO:0000313" key="3">
    <source>
        <dbReference type="Proteomes" id="UP000194841"/>
    </source>
</evidence>
<dbReference type="Proteomes" id="UP000194841">
    <property type="component" value="Unassembled WGS sequence"/>
</dbReference>
<dbReference type="RefSeq" id="WP_086743598.1">
    <property type="nucleotide sequence ID" value="NZ_MWPV01000002.1"/>
</dbReference>
<dbReference type="EMBL" id="MWPV01000002">
    <property type="protein sequence ID" value="OUL58290.1"/>
    <property type="molecule type" value="Genomic_DNA"/>
</dbReference>
<reference evidence="2 3" key="1">
    <citation type="submission" date="2017-02" db="EMBL/GenBank/DDBJ databases">
        <title>Pseudoalteromonas ulvae TC14 Genome.</title>
        <authorList>
            <person name="Molmeret M."/>
        </authorList>
    </citation>
    <scope>NUCLEOTIDE SEQUENCE [LARGE SCALE GENOMIC DNA]</scope>
    <source>
        <strain evidence="2">TC14</strain>
    </source>
</reference>
<dbReference type="PIRSF" id="PIRSF006257">
    <property type="entry name" value="UCP006257"/>
    <property type="match status" value="1"/>
</dbReference>
<accession>A0A244CRP6</accession>
<dbReference type="OrthoDB" id="8794567at2"/>
<protein>
    <recommendedName>
        <fullName evidence="1">YqcC-like domain-containing protein</fullName>
    </recommendedName>
</protein>
<evidence type="ECO:0000313" key="2">
    <source>
        <dbReference type="EMBL" id="OUL58290.1"/>
    </source>
</evidence>
<dbReference type="SUPFAM" id="SSF158452">
    <property type="entry name" value="YqcC-like"/>
    <property type="match status" value="1"/>
</dbReference>
<organism evidence="2 3">
    <name type="scientific">Pseudoalteromonas ulvae</name>
    <dbReference type="NCBI Taxonomy" id="107327"/>
    <lineage>
        <taxon>Bacteria</taxon>
        <taxon>Pseudomonadati</taxon>
        <taxon>Pseudomonadota</taxon>
        <taxon>Gammaproteobacteria</taxon>
        <taxon>Alteromonadales</taxon>
        <taxon>Pseudoalteromonadaceae</taxon>
        <taxon>Pseudoalteromonas</taxon>
    </lineage>
</organism>
<gene>
    <name evidence="2" type="ORF">B1199_08105</name>
</gene>
<dbReference type="InterPro" id="IPR036814">
    <property type="entry name" value="YqcC-like_sf"/>
</dbReference>
<dbReference type="Pfam" id="PF04287">
    <property type="entry name" value="DUF446"/>
    <property type="match status" value="1"/>
</dbReference>
<evidence type="ECO:0000259" key="1">
    <source>
        <dbReference type="Pfam" id="PF04287"/>
    </source>
</evidence>
<proteinExistence type="predicted"/>
<comment type="caution">
    <text evidence="2">The sequence shown here is derived from an EMBL/GenBank/DDBJ whole genome shotgun (WGS) entry which is preliminary data.</text>
</comment>
<feature type="domain" description="YqcC-like" evidence="1">
    <location>
        <begin position="5"/>
        <end position="101"/>
    </location>
</feature>